<proteinExistence type="predicted"/>
<dbReference type="InterPro" id="IPR051681">
    <property type="entry name" value="Ser/Thr_Kinases-Pseudokinases"/>
</dbReference>
<dbReference type="Gene3D" id="1.10.510.10">
    <property type="entry name" value="Transferase(Phosphotransferase) domain 1"/>
    <property type="match status" value="2"/>
</dbReference>
<keyword evidence="2" id="KW-0067">ATP-binding</keyword>
<name>A0A286UU44_9AGAM</name>
<evidence type="ECO:0000313" key="5">
    <source>
        <dbReference type="Proteomes" id="UP000217199"/>
    </source>
</evidence>
<dbReference type="InterPro" id="IPR001245">
    <property type="entry name" value="Ser-Thr/Tyr_kinase_cat_dom"/>
</dbReference>
<dbReference type="Proteomes" id="UP000217199">
    <property type="component" value="Unassembled WGS sequence"/>
</dbReference>
<reference evidence="4 5" key="1">
    <citation type="journal article" date="2017" name="Mol. Ecol.">
        <title>Comparative and population genomic landscape of Phellinus noxius: A hypervariable fungus causing root rot in trees.</title>
        <authorList>
            <person name="Chung C.L."/>
            <person name="Lee T.J."/>
            <person name="Akiba M."/>
            <person name="Lee H.H."/>
            <person name="Kuo T.H."/>
            <person name="Liu D."/>
            <person name="Ke H.M."/>
            <person name="Yokoi T."/>
            <person name="Roa M.B."/>
            <person name="Lu M.J."/>
            <person name="Chang Y.Y."/>
            <person name="Ann P.J."/>
            <person name="Tsai J.N."/>
            <person name="Chen C.Y."/>
            <person name="Tzean S.S."/>
            <person name="Ota Y."/>
            <person name="Hattori T."/>
            <person name="Sahashi N."/>
            <person name="Liou R.F."/>
            <person name="Kikuchi T."/>
            <person name="Tsai I.J."/>
        </authorList>
    </citation>
    <scope>NUCLEOTIDE SEQUENCE [LARGE SCALE GENOMIC DNA]</scope>
    <source>
        <strain evidence="4 5">FFPRI411160</strain>
    </source>
</reference>
<evidence type="ECO:0000259" key="3">
    <source>
        <dbReference type="PROSITE" id="PS50011"/>
    </source>
</evidence>
<dbReference type="PANTHER" id="PTHR44329:SF298">
    <property type="entry name" value="MIXED LINEAGE KINASE DOMAIN-LIKE PROTEIN"/>
    <property type="match status" value="1"/>
</dbReference>
<dbReference type="GO" id="GO:0004674">
    <property type="term" value="F:protein serine/threonine kinase activity"/>
    <property type="evidence" value="ECO:0007669"/>
    <property type="project" value="TreeGrafter"/>
</dbReference>
<dbReference type="InterPro" id="IPR000719">
    <property type="entry name" value="Prot_kinase_dom"/>
</dbReference>
<dbReference type="SUPFAM" id="SSF56112">
    <property type="entry name" value="Protein kinase-like (PK-like)"/>
    <property type="match status" value="1"/>
</dbReference>
<dbReference type="GO" id="GO:0005524">
    <property type="term" value="F:ATP binding"/>
    <property type="evidence" value="ECO:0007669"/>
    <property type="project" value="UniProtKB-KW"/>
</dbReference>
<accession>A0A286UU44</accession>
<dbReference type="PROSITE" id="PS50011">
    <property type="entry name" value="PROTEIN_KINASE_DOM"/>
    <property type="match status" value="1"/>
</dbReference>
<dbReference type="STRING" id="2282107.A0A286UU44"/>
<comment type="caution">
    <text evidence="4">The sequence shown here is derived from an EMBL/GenBank/DDBJ whole genome shotgun (WGS) entry which is preliminary data.</text>
</comment>
<evidence type="ECO:0000313" key="4">
    <source>
        <dbReference type="EMBL" id="PAV23074.1"/>
    </source>
</evidence>
<keyword evidence="5" id="KW-1185">Reference proteome</keyword>
<dbReference type="AlphaFoldDB" id="A0A286UU44"/>
<keyword evidence="4" id="KW-0418">Kinase</keyword>
<keyword evidence="4" id="KW-0808">Transferase</keyword>
<dbReference type="InterPro" id="IPR011009">
    <property type="entry name" value="Kinase-like_dom_sf"/>
</dbReference>
<organism evidence="4 5">
    <name type="scientific">Pyrrhoderma noxium</name>
    <dbReference type="NCBI Taxonomy" id="2282107"/>
    <lineage>
        <taxon>Eukaryota</taxon>
        <taxon>Fungi</taxon>
        <taxon>Dikarya</taxon>
        <taxon>Basidiomycota</taxon>
        <taxon>Agaricomycotina</taxon>
        <taxon>Agaricomycetes</taxon>
        <taxon>Hymenochaetales</taxon>
        <taxon>Hymenochaetaceae</taxon>
        <taxon>Pyrrhoderma</taxon>
    </lineage>
</organism>
<dbReference type="OrthoDB" id="346907at2759"/>
<dbReference type="PANTHER" id="PTHR44329">
    <property type="entry name" value="SERINE/THREONINE-PROTEIN KINASE TNNI3K-RELATED"/>
    <property type="match status" value="1"/>
</dbReference>
<sequence>MHAHGGFCDVFIGKIGRDNLDQRISVEQPGPEIKVAIKRLRVHIYHEHDFLKPFVDELRLWSKLRHSNILPLIGDLLEGNYPSIVSEWMENGTARSYVINNDLSVTELFLMFLGISRGVKDLHDNEIVHSDLKAVGYPSTFSIQSVYILKPNNRKIFLNTNSFAHGTMRWMVPELLAYDRAVSHTKVTGIWALGMTYYELISEGPPFAETRMDAQIVYGMSVSLAGISALKID</sequence>
<evidence type="ECO:0000256" key="2">
    <source>
        <dbReference type="ARBA" id="ARBA00022840"/>
    </source>
</evidence>
<evidence type="ECO:0000256" key="1">
    <source>
        <dbReference type="ARBA" id="ARBA00022741"/>
    </source>
</evidence>
<keyword evidence="1" id="KW-0547">Nucleotide-binding</keyword>
<feature type="domain" description="Protein kinase" evidence="3">
    <location>
        <begin position="1"/>
        <end position="233"/>
    </location>
</feature>
<dbReference type="InParanoid" id="A0A286UU44"/>
<dbReference type="EMBL" id="NBII01000001">
    <property type="protein sequence ID" value="PAV23074.1"/>
    <property type="molecule type" value="Genomic_DNA"/>
</dbReference>
<dbReference type="Pfam" id="PF07714">
    <property type="entry name" value="PK_Tyr_Ser-Thr"/>
    <property type="match status" value="1"/>
</dbReference>
<gene>
    <name evidence="4" type="ORF">PNOK_0014100</name>
</gene>
<protein>
    <submittedName>
        <fullName evidence="4">Kinase</fullName>
    </submittedName>
</protein>